<evidence type="ECO:0000256" key="3">
    <source>
        <dbReference type="ARBA" id="ARBA00022475"/>
    </source>
</evidence>
<dbReference type="NCBIfam" id="NF008133">
    <property type="entry name" value="PRK10881.1"/>
    <property type="match status" value="1"/>
</dbReference>
<dbReference type="Proteomes" id="UP000294614">
    <property type="component" value="Unassembled WGS sequence"/>
</dbReference>
<keyword evidence="3" id="KW-1003">Cell membrane</keyword>
<dbReference type="OrthoDB" id="5440262at2"/>
<comment type="subcellular location">
    <subcellularLocation>
        <location evidence="1">Cell membrane</location>
        <topology evidence="1">Multi-pass membrane protein</topology>
    </subcellularLocation>
</comment>
<accession>A0A4R1K807</accession>
<evidence type="ECO:0000256" key="7">
    <source>
        <dbReference type="SAM" id="Phobius"/>
    </source>
</evidence>
<gene>
    <name evidence="8" type="ORF">C8D98_1299</name>
</gene>
<sequence>MAGNHNDYQVHKAKILTPAFYVLLFFTLLGFMLIAYRFVMGIGAVSNLSDGYPWGIWIAYDVATSTAFACGGYAMALVIYIMNRMKYHPLIRSALVTSMFGYMLAGMSVMVDVGRYWNAYSFFMPSRWQPNSVMFEVAVCIMAYNVVLIIEVMPAILERFIHMKENKFPKLKHYAMIIYPKLDKVLIFIVILGITLPSMHQSSLGSMLIIAKSKLNPIWHTQILPLLFIINALYIGYATVIFESFASSMAFKRPFEKEVQQLSRIIPYVTGIWLSVRFIDLYIRGQLSAAFAGDYYSWMFLAELLLILTGTYILMWKQYRQSPRMVFIAAMLLMIGGGWYRFNVYIIGFKPHGNWSYFPSLPEFFITVGLVAFEILGYMVLIKLFPIMPKVHGEHGSDAAKAH</sequence>
<feature type="transmembrane region" description="Helical" evidence="7">
    <location>
        <begin position="326"/>
        <end position="344"/>
    </location>
</feature>
<dbReference type="PANTHER" id="PTHR30074:SF4">
    <property type="entry name" value="NI_FE-HYDROGENASE 2 B-TYPE CYTOCHROME SUBUNIT-RELATED"/>
    <property type="match status" value="1"/>
</dbReference>
<reference evidence="8 9" key="1">
    <citation type="submission" date="2019-03" db="EMBL/GenBank/DDBJ databases">
        <title>Genomic Encyclopedia of Type Strains, Phase IV (KMG-IV): sequencing the most valuable type-strain genomes for metagenomic binning, comparative biology and taxonomic classification.</title>
        <authorList>
            <person name="Goeker M."/>
        </authorList>
    </citation>
    <scope>NUCLEOTIDE SEQUENCE [LARGE SCALE GENOMIC DNA]</scope>
    <source>
        <strain evidence="8 9">DSM 24984</strain>
    </source>
</reference>
<comment type="similarity">
    <text evidence="2">Belongs to the NrfD family.</text>
</comment>
<feature type="transmembrane region" description="Helical" evidence="7">
    <location>
        <begin position="185"/>
        <end position="211"/>
    </location>
</feature>
<dbReference type="EMBL" id="SMGG01000004">
    <property type="protein sequence ID" value="TCK60426.1"/>
    <property type="molecule type" value="Genomic_DNA"/>
</dbReference>
<protein>
    <submittedName>
        <fullName evidence="8">[NiFe]-hydrogenase II apocytochrome b subunit</fullName>
    </submittedName>
</protein>
<evidence type="ECO:0000313" key="8">
    <source>
        <dbReference type="EMBL" id="TCK60426.1"/>
    </source>
</evidence>
<dbReference type="Pfam" id="PF03916">
    <property type="entry name" value="NrfD"/>
    <property type="match status" value="1"/>
</dbReference>
<proteinExistence type="inferred from homology"/>
<comment type="caution">
    <text evidence="8">The sequence shown here is derived from an EMBL/GenBank/DDBJ whole genome shotgun (WGS) entry which is preliminary data.</text>
</comment>
<evidence type="ECO:0000256" key="6">
    <source>
        <dbReference type="ARBA" id="ARBA00023136"/>
    </source>
</evidence>
<feature type="transmembrane region" description="Helical" evidence="7">
    <location>
        <begin position="265"/>
        <end position="283"/>
    </location>
</feature>
<evidence type="ECO:0000256" key="1">
    <source>
        <dbReference type="ARBA" id="ARBA00004651"/>
    </source>
</evidence>
<feature type="transmembrane region" description="Helical" evidence="7">
    <location>
        <begin position="223"/>
        <end position="245"/>
    </location>
</feature>
<feature type="transmembrane region" description="Helical" evidence="7">
    <location>
        <begin position="94"/>
        <end position="113"/>
    </location>
</feature>
<dbReference type="GO" id="GO:0005886">
    <property type="term" value="C:plasma membrane"/>
    <property type="evidence" value="ECO:0007669"/>
    <property type="project" value="UniProtKB-SubCell"/>
</dbReference>
<organism evidence="8 9">
    <name type="scientific">Seleniivibrio woodruffii</name>
    <dbReference type="NCBI Taxonomy" id="1078050"/>
    <lineage>
        <taxon>Bacteria</taxon>
        <taxon>Pseudomonadati</taxon>
        <taxon>Deferribacterota</taxon>
        <taxon>Deferribacteres</taxon>
        <taxon>Deferribacterales</taxon>
        <taxon>Geovibrionaceae</taxon>
        <taxon>Seleniivibrio</taxon>
    </lineage>
</organism>
<feature type="transmembrane region" description="Helical" evidence="7">
    <location>
        <begin position="20"/>
        <end position="45"/>
    </location>
</feature>
<feature type="transmembrane region" description="Helical" evidence="7">
    <location>
        <begin position="295"/>
        <end position="314"/>
    </location>
</feature>
<feature type="transmembrane region" description="Helical" evidence="7">
    <location>
        <begin position="133"/>
        <end position="157"/>
    </location>
</feature>
<dbReference type="AlphaFoldDB" id="A0A4R1K807"/>
<name>A0A4R1K807_9BACT</name>
<keyword evidence="5 7" id="KW-1133">Transmembrane helix</keyword>
<keyword evidence="4 7" id="KW-0812">Transmembrane</keyword>
<dbReference type="InterPro" id="IPR005614">
    <property type="entry name" value="NrfD-like"/>
</dbReference>
<evidence type="ECO:0000256" key="2">
    <source>
        <dbReference type="ARBA" id="ARBA00008929"/>
    </source>
</evidence>
<dbReference type="InterPro" id="IPR051817">
    <property type="entry name" value="FDH_cytochrome_b556_subunit"/>
</dbReference>
<evidence type="ECO:0000256" key="4">
    <source>
        <dbReference type="ARBA" id="ARBA00022692"/>
    </source>
</evidence>
<feature type="transmembrane region" description="Helical" evidence="7">
    <location>
        <begin position="364"/>
        <end position="385"/>
    </location>
</feature>
<dbReference type="RefSeq" id="WP_132873117.1">
    <property type="nucleotide sequence ID" value="NZ_JAJUHT010000007.1"/>
</dbReference>
<dbReference type="PANTHER" id="PTHR30074">
    <property type="entry name" value="FORMATE DEHYDROGENASE, NITRATE-INDUCIBLE, CYTOCHROME B556 FDN SUBUNIT"/>
    <property type="match status" value="1"/>
</dbReference>
<feature type="transmembrane region" description="Helical" evidence="7">
    <location>
        <begin position="57"/>
        <end position="82"/>
    </location>
</feature>
<evidence type="ECO:0000256" key="5">
    <source>
        <dbReference type="ARBA" id="ARBA00022989"/>
    </source>
</evidence>
<keyword evidence="9" id="KW-1185">Reference proteome</keyword>
<evidence type="ECO:0000313" key="9">
    <source>
        <dbReference type="Proteomes" id="UP000294614"/>
    </source>
</evidence>
<dbReference type="GO" id="GO:0009061">
    <property type="term" value="P:anaerobic respiration"/>
    <property type="evidence" value="ECO:0007669"/>
    <property type="project" value="TreeGrafter"/>
</dbReference>
<keyword evidence="6 7" id="KW-0472">Membrane</keyword>